<dbReference type="PANTHER" id="PTHR34981:SF1">
    <property type="entry name" value="CELL DIVISION PROTEIN ZAPA"/>
    <property type="match status" value="1"/>
</dbReference>
<dbReference type="GO" id="GO:0032153">
    <property type="term" value="C:cell division site"/>
    <property type="evidence" value="ECO:0007669"/>
    <property type="project" value="TreeGrafter"/>
</dbReference>
<dbReference type="EMBL" id="FNVA01000007">
    <property type="protein sequence ID" value="SEG59686.1"/>
    <property type="molecule type" value="Genomic_DNA"/>
</dbReference>
<keyword evidence="11" id="KW-1185">Reference proteome</keyword>
<reference evidence="10 11" key="1">
    <citation type="submission" date="2016-10" db="EMBL/GenBank/DDBJ databases">
        <authorList>
            <person name="de Groot N.N."/>
        </authorList>
    </citation>
    <scope>NUCLEOTIDE SEQUENCE [LARGE SCALE GENOMIC DNA]</scope>
    <source>
        <strain evidence="10 11">DSM 22489</strain>
    </source>
</reference>
<sequence>MQQKSAAEQSRAELAAREAGAVVVEIYDQIYQLKGPDPVYIEKLAATVDDKMRAVTSQGATVDSLRVAVLAALNIADELATLRARYEQLAGSVANSASQAQSARAKAGNLAGMLDAVLDGRKAG</sequence>
<evidence type="ECO:0000256" key="9">
    <source>
        <dbReference type="ARBA" id="ARBA00033158"/>
    </source>
</evidence>
<dbReference type="OrthoDB" id="9808604at2"/>
<dbReference type="GO" id="GO:0043093">
    <property type="term" value="P:FtsZ-dependent cytokinesis"/>
    <property type="evidence" value="ECO:0007669"/>
    <property type="project" value="TreeGrafter"/>
</dbReference>
<keyword evidence="4 10" id="KW-0132">Cell division</keyword>
<dbReference type="GO" id="GO:0000921">
    <property type="term" value="P:septin ring assembly"/>
    <property type="evidence" value="ECO:0007669"/>
    <property type="project" value="TreeGrafter"/>
</dbReference>
<evidence type="ECO:0000256" key="8">
    <source>
        <dbReference type="ARBA" id="ARBA00026068"/>
    </source>
</evidence>
<keyword evidence="6" id="KW-0131">Cell cycle</keyword>
<dbReference type="InterPro" id="IPR036192">
    <property type="entry name" value="Cell_div_ZapA-like_sf"/>
</dbReference>
<evidence type="ECO:0000256" key="2">
    <source>
        <dbReference type="ARBA" id="ARBA00015195"/>
    </source>
</evidence>
<evidence type="ECO:0000256" key="6">
    <source>
        <dbReference type="ARBA" id="ARBA00023306"/>
    </source>
</evidence>
<dbReference type="AlphaFoldDB" id="A0A1H6BHI3"/>
<dbReference type="Gene3D" id="6.10.250.790">
    <property type="match status" value="1"/>
</dbReference>
<comment type="subcellular location">
    <subcellularLocation>
        <location evidence="1">Cytoplasm</location>
    </subcellularLocation>
</comment>
<proteinExistence type="predicted"/>
<dbReference type="PANTHER" id="PTHR34981">
    <property type="entry name" value="CELL DIVISION PROTEIN ZAPA"/>
    <property type="match status" value="1"/>
</dbReference>
<protein>
    <recommendedName>
        <fullName evidence="2">Cell division protein ZapA</fullName>
    </recommendedName>
    <alternativeName>
        <fullName evidence="9">Z ring-associated protein ZapA</fullName>
    </alternativeName>
</protein>
<keyword evidence="3" id="KW-0963">Cytoplasm</keyword>
<evidence type="ECO:0000256" key="4">
    <source>
        <dbReference type="ARBA" id="ARBA00022618"/>
    </source>
</evidence>
<comment type="subunit">
    <text evidence="8">Homodimer. Interacts with FtsZ.</text>
</comment>
<evidence type="ECO:0000313" key="11">
    <source>
        <dbReference type="Proteomes" id="UP000236728"/>
    </source>
</evidence>
<evidence type="ECO:0000313" key="10">
    <source>
        <dbReference type="EMBL" id="SEG59686.1"/>
    </source>
</evidence>
<dbReference type="InterPro" id="IPR053712">
    <property type="entry name" value="Bac_CellDiv_Activator"/>
</dbReference>
<dbReference type="InterPro" id="IPR007838">
    <property type="entry name" value="Cell_div_ZapA-like"/>
</dbReference>
<evidence type="ECO:0000256" key="7">
    <source>
        <dbReference type="ARBA" id="ARBA00024910"/>
    </source>
</evidence>
<dbReference type="GO" id="GO:0000917">
    <property type="term" value="P:division septum assembly"/>
    <property type="evidence" value="ECO:0007669"/>
    <property type="project" value="UniProtKB-KW"/>
</dbReference>
<comment type="function">
    <text evidence="7">Activator of cell division through the inhibition of FtsZ GTPase activity, therefore promoting FtsZ assembly into bundles of protofilaments necessary for the formation of the division Z ring. It is recruited early at mid-cell but it is not essential for cell division.</text>
</comment>
<dbReference type="Pfam" id="PF05164">
    <property type="entry name" value="ZapA"/>
    <property type="match status" value="1"/>
</dbReference>
<dbReference type="GO" id="GO:0005829">
    <property type="term" value="C:cytosol"/>
    <property type="evidence" value="ECO:0007669"/>
    <property type="project" value="TreeGrafter"/>
</dbReference>
<dbReference type="Proteomes" id="UP000236728">
    <property type="component" value="Unassembled WGS sequence"/>
</dbReference>
<evidence type="ECO:0000256" key="3">
    <source>
        <dbReference type="ARBA" id="ARBA00022490"/>
    </source>
</evidence>
<accession>A0A1H6BHI3</accession>
<evidence type="ECO:0000256" key="5">
    <source>
        <dbReference type="ARBA" id="ARBA00023210"/>
    </source>
</evidence>
<evidence type="ECO:0000256" key="1">
    <source>
        <dbReference type="ARBA" id="ARBA00004496"/>
    </source>
</evidence>
<name>A0A1H6BHI3_9BACT</name>
<dbReference type="SUPFAM" id="SSF102829">
    <property type="entry name" value="Cell division protein ZapA-like"/>
    <property type="match status" value="1"/>
</dbReference>
<gene>
    <name evidence="10" type="ORF">SAMN05421819_3681</name>
</gene>
<keyword evidence="5" id="KW-0717">Septation</keyword>
<dbReference type="GO" id="GO:0030428">
    <property type="term" value="C:cell septum"/>
    <property type="evidence" value="ECO:0007669"/>
    <property type="project" value="TreeGrafter"/>
</dbReference>
<dbReference type="RefSeq" id="WP_103934555.1">
    <property type="nucleotide sequence ID" value="NZ_FNVA01000007.1"/>
</dbReference>
<organism evidence="10 11">
    <name type="scientific">Bryocella elongata</name>
    <dbReference type="NCBI Taxonomy" id="863522"/>
    <lineage>
        <taxon>Bacteria</taxon>
        <taxon>Pseudomonadati</taxon>
        <taxon>Acidobacteriota</taxon>
        <taxon>Terriglobia</taxon>
        <taxon>Terriglobales</taxon>
        <taxon>Acidobacteriaceae</taxon>
        <taxon>Bryocella</taxon>
    </lineage>
</organism>